<evidence type="ECO:0000313" key="3">
    <source>
        <dbReference type="Proteomes" id="UP000326565"/>
    </source>
</evidence>
<dbReference type="PANTHER" id="PTHR12110">
    <property type="entry name" value="HYDROXYPYRUVATE ISOMERASE"/>
    <property type="match status" value="1"/>
</dbReference>
<dbReference type="GO" id="GO:0016853">
    <property type="term" value="F:isomerase activity"/>
    <property type="evidence" value="ECO:0007669"/>
    <property type="project" value="UniProtKB-KW"/>
</dbReference>
<dbReference type="Gene3D" id="3.20.20.150">
    <property type="entry name" value="Divalent-metal-dependent TIM barrel enzymes"/>
    <property type="match status" value="1"/>
</dbReference>
<dbReference type="InterPro" id="IPR036237">
    <property type="entry name" value="Xyl_isomerase-like_sf"/>
</dbReference>
<gene>
    <name evidence="2" type="ORF">BDV29DRAFT_23752</name>
</gene>
<dbReference type="OrthoDB" id="5360893at2759"/>
<dbReference type="PANTHER" id="PTHR12110:SF56">
    <property type="entry name" value="DEHYDRATASE, PUTATIVE (AFU_ORTHOLOGUE AFUA_6G08740)-RELATED"/>
    <property type="match status" value="1"/>
</dbReference>
<dbReference type="SUPFAM" id="SSF51658">
    <property type="entry name" value="Xylose isomerase-like"/>
    <property type="match status" value="1"/>
</dbReference>
<dbReference type="InterPro" id="IPR050312">
    <property type="entry name" value="IolE/XylAMocC-like"/>
</dbReference>
<reference evidence="2 3" key="1">
    <citation type="submission" date="2019-04" db="EMBL/GenBank/DDBJ databases">
        <title>Friends and foes A comparative genomics study of 23 Aspergillus species from section Flavi.</title>
        <authorList>
            <consortium name="DOE Joint Genome Institute"/>
            <person name="Kjaerbolling I."/>
            <person name="Vesth T."/>
            <person name="Frisvad J.C."/>
            <person name="Nybo J.L."/>
            <person name="Theobald S."/>
            <person name="Kildgaard S."/>
            <person name="Isbrandt T."/>
            <person name="Kuo A."/>
            <person name="Sato A."/>
            <person name="Lyhne E.K."/>
            <person name="Kogle M.E."/>
            <person name="Wiebenga A."/>
            <person name="Kun R.S."/>
            <person name="Lubbers R.J."/>
            <person name="Makela M.R."/>
            <person name="Barry K."/>
            <person name="Chovatia M."/>
            <person name="Clum A."/>
            <person name="Daum C."/>
            <person name="Haridas S."/>
            <person name="He G."/>
            <person name="LaButti K."/>
            <person name="Lipzen A."/>
            <person name="Mondo S."/>
            <person name="Riley R."/>
            <person name="Salamov A."/>
            <person name="Simmons B.A."/>
            <person name="Magnuson J.K."/>
            <person name="Henrissat B."/>
            <person name="Mortensen U.H."/>
            <person name="Larsen T.O."/>
            <person name="Devries R.P."/>
            <person name="Grigoriev I.V."/>
            <person name="Machida M."/>
            <person name="Baker S.E."/>
            <person name="Andersen M.R."/>
        </authorList>
    </citation>
    <scope>NUCLEOTIDE SEQUENCE [LARGE SCALE GENOMIC DNA]</scope>
    <source>
        <strain evidence="2 3">CBS 151.66</strain>
    </source>
</reference>
<dbReference type="Pfam" id="PF01261">
    <property type="entry name" value="AP_endonuc_2"/>
    <property type="match status" value="1"/>
</dbReference>
<proteinExistence type="predicted"/>
<protein>
    <submittedName>
        <fullName evidence="2">Xylose isomerase-like protein</fullName>
    </submittedName>
</protein>
<evidence type="ECO:0000313" key="2">
    <source>
        <dbReference type="EMBL" id="KAB8071078.1"/>
    </source>
</evidence>
<dbReference type="InterPro" id="IPR013022">
    <property type="entry name" value="Xyl_isomerase-like_TIM-brl"/>
</dbReference>
<dbReference type="EMBL" id="ML732283">
    <property type="protein sequence ID" value="KAB8071078.1"/>
    <property type="molecule type" value="Genomic_DNA"/>
</dbReference>
<feature type="domain" description="Xylose isomerase-like TIM barrel" evidence="1">
    <location>
        <begin position="2"/>
        <end position="172"/>
    </location>
</feature>
<sequence>MRLAYENWCWSTHAPTWKDVWTLVRAVDRPNIGLCLDTFQTAGSEWSDPTTSTGRIDDLSVEELNKRLESSLEELARTIPPEKIYLLQVSDAYKPVSPLEAARVDGAWPRARWSHDYRPMPYDGGYLPIEGVGRAVLKTGFRGWFSMEIFDAGADGKGRDYEMGAYAQNAMKSMRKFLEKCAE</sequence>
<dbReference type="AlphaFoldDB" id="A0A5N5WR99"/>
<name>A0A5N5WR99_9EURO</name>
<accession>A0A5N5WR99</accession>
<keyword evidence="2" id="KW-0413">Isomerase</keyword>
<evidence type="ECO:0000259" key="1">
    <source>
        <dbReference type="Pfam" id="PF01261"/>
    </source>
</evidence>
<keyword evidence="3" id="KW-1185">Reference proteome</keyword>
<organism evidence="2 3">
    <name type="scientific">Aspergillus leporis</name>
    <dbReference type="NCBI Taxonomy" id="41062"/>
    <lineage>
        <taxon>Eukaryota</taxon>
        <taxon>Fungi</taxon>
        <taxon>Dikarya</taxon>
        <taxon>Ascomycota</taxon>
        <taxon>Pezizomycotina</taxon>
        <taxon>Eurotiomycetes</taxon>
        <taxon>Eurotiomycetidae</taxon>
        <taxon>Eurotiales</taxon>
        <taxon>Aspergillaceae</taxon>
        <taxon>Aspergillus</taxon>
        <taxon>Aspergillus subgen. Circumdati</taxon>
    </lineage>
</organism>
<dbReference type="Proteomes" id="UP000326565">
    <property type="component" value="Unassembled WGS sequence"/>
</dbReference>